<gene>
    <name evidence="3" type="ORF">SAMN02927914_01772</name>
</gene>
<dbReference type="GO" id="GO:0003677">
    <property type="term" value="F:DNA binding"/>
    <property type="evidence" value="ECO:0007669"/>
    <property type="project" value="UniProtKB-KW"/>
</dbReference>
<dbReference type="STRING" id="1165689.SAMN02927914_01772"/>
<reference evidence="3 4" key="1">
    <citation type="submission" date="2016-10" db="EMBL/GenBank/DDBJ databases">
        <authorList>
            <person name="de Groot N.N."/>
        </authorList>
    </citation>
    <scope>NUCLEOTIDE SEQUENCE [LARGE SCALE GENOMIC DNA]</scope>
    <source>
        <strain evidence="3 4">CGMCC 1.12097</strain>
    </source>
</reference>
<organism evidence="3 4">
    <name type="scientific">Mesorhizobium qingshengii</name>
    <dbReference type="NCBI Taxonomy" id="1165689"/>
    <lineage>
        <taxon>Bacteria</taxon>
        <taxon>Pseudomonadati</taxon>
        <taxon>Pseudomonadota</taxon>
        <taxon>Alphaproteobacteria</taxon>
        <taxon>Hyphomicrobiales</taxon>
        <taxon>Phyllobacteriaceae</taxon>
        <taxon>Mesorhizobium</taxon>
    </lineage>
</organism>
<dbReference type="EMBL" id="FMXM01000004">
    <property type="protein sequence ID" value="SDA61885.1"/>
    <property type="molecule type" value="Genomic_DNA"/>
</dbReference>
<dbReference type="PANTHER" id="PTHR11276">
    <property type="entry name" value="DNA POLYMERASE TYPE-X FAMILY MEMBER"/>
    <property type="match status" value="1"/>
</dbReference>
<dbReference type="InterPro" id="IPR010996">
    <property type="entry name" value="HHH_MUS81"/>
</dbReference>
<dbReference type="Proteomes" id="UP000198588">
    <property type="component" value="Unassembled WGS sequence"/>
</dbReference>
<dbReference type="GO" id="GO:0006281">
    <property type="term" value="P:DNA repair"/>
    <property type="evidence" value="ECO:0007669"/>
    <property type="project" value="InterPro"/>
</dbReference>
<dbReference type="OrthoDB" id="9808747at2"/>
<dbReference type="Pfam" id="PF14716">
    <property type="entry name" value="HHH_8"/>
    <property type="match status" value="1"/>
</dbReference>
<sequence length="303" mass="33413">MPEPLLTARPNPGVKPMTPLATKPLPENIGVATKFRDFADLLDSQGADGFRARAYRRAADVVSRLERPLGEILAKEGRDGLIALPAIGTGLAGAIAEMVATGRWSQLERLRGDMEPEALFRSIPGIGPRYAHSLAEDGQLETLEDLENALHSGALHIKGIGHRRKEMLGAALAERLGRARLSTTPQPQPLPPVSMLLDVDRMYREKAAAGVLRKIAPKRFNPKGEAWLPVLHARHDNWHFTAFFSNTRLAHELARTSDWVVIYFQAEGQPEGRCTVVTETRGPMAGKRVVRGREDEQQLKEPV</sequence>
<keyword evidence="3" id="KW-0238">DNA-binding</keyword>
<protein>
    <submittedName>
        <fullName evidence="3">Helix-hairpin-helix DNA-binding protein</fullName>
    </submittedName>
</protein>
<evidence type="ECO:0000256" key="1">
    <source>
        <dbReference type="SAM" id="MobiDB-lite"/>
    </source>
</evidence>
<dbReference type="Gene3D" id="1.10.150.20">
    <property type="entry name" value="5' to 3' exonuclease, C-terminal subdomain"/>
    <property type="match status" value="1"/>
</dbReference>
<dbReference type="PANTHER" id="PTHR11276:SF28">
    <property type="entry name" value="DNA POLYMERASE LAMBDA"/>
    <property type="match status" value="1"/>
</dbReference>
<dbReference type="GO" id="GO:0003887">
    <property type="term" value="F:DNA-directed DNA polymerase activity"/>
    <property type="evidence" value="ECO:0007669"/>
    <property type="project" value="InterPro"/>
</dbReference>
<proteinExistence type="predicted"/>
<accession>A0A1G5WX39</accession>
<evidence type="ECO:0000313" key="4">
    <source>
        <dbReference type="Proteomes" id="UP000198588"/>
    </source>
</evidence>
<dbReference type="InterPro" id="IPR022312">
    <property type="entry name" value="DNA_pol_X"/>
</dbReference>
<evidence type="ECO:0000313" key="3">
    <source>
        <dbReference type="EMBL" id="SDA61885.1"/>
    </source>
</evidence>
<feature type="domain" description="Crossover junction endonuclease MUS81-like HHH" evidence="2">
    <location>
        <begin position="30"/>
        <end position="103"/>
    </location>
</feature>
<feature type="region of interest" description="Disordered" evidence="1">
    <location>
        <begin position="1"/>
        <end position="21"/>
    </location>
</feature>
<dbReference type="Gene3D" id="1.10.150.110">
    <property type="entry name" value="DNA polymerase beta, N-terminal domain-like"/>
    <property type="match status" value="1"/>
</dbReference>
<dbReference type="AlphaFoldDB" id="A0A1G5WX39"/>
<dbReference type="SUPFAM" id="SSF47802">
    <property type="entry name" value="DNA polymerase beta, N-terminal domain-like"/>
    <property type="match status" value="1"/>
</dbReference>
<dbReference type="InterPro" id="IPR027421">
    <property type="entry name" value="DNA_pol_lamdba_lyase_dom_sf"/>
</dbReference>
<evidence type="ECO:0000259" key="2">
    <source>
        <dbReference type="Pfam" id="PF14716"/>
    </source>
</evidence>
<name>A0A1G5WX39_9HYPH</name>